<proteinExistence type="predicted"/>
<dbReference type="PANTHER" id="PTHR18861:SF1">
    <property type="entry name" value="ELKS_RAB6-INTERACTING_CAST FAMILY MEMBER 1"/>
    <property type="match status" value="1"/>
</dbReference>
<keyword evidence="4" id="KW-0770">Synapse</keyword>
<keyword evidence="11" id="KW-1185">Reference proteome</keyword>
<evidence type="ECO:0000256" key="8">
    <source>
        <dbReference type="ARBA" id="ARBA00034106"/>
    </source>
</evidence>
<evidence type="ECO:0000256" key="5">
    <source>
        <dbReference type="ARBA" id="ARBA00023054"/>
    </source>
</evidence>
<keyword evidence="3" id="KW-0597">Phosphoprotein</keyword>
<dbReference type="AlphaFoldDB" id="A0A6P8GLA7"/>
<organism evidence="11 12">
    <name type="scientific">Clupea harengus</name>
    <name type="common">Atlantic herring</name>
    <dbReference type="NCBI Taxonomy" id="7950"/>
    <lineage>
        <taxon>Eukaryota</taxon>
        <taxon>Metazoa</taxon>
        <taxon>Chordata</taxon>
        <taxon>Craniata</taxon>
        <taxon>Vertebrata</taxon>
        <taxon>Euteleostomi</taxon>
        <taxon>Actinopterygii</taxon>
        <taxon>Neopterygii</taxon>
        <taxon>Teleostei</taxon>
        <taxon>Clupei</taxon>
        <taxon>Clupeiformes</taxon>
        <taxon>Clupeoidei</taxon>
        <taxon>Clupeidae</taxon>
        <taxon>Clupea</taxon>
    </lineage>
</organism>
<evidence type="ECO:0000313" key="11">
    <source>
        <dbReference type="Proteomes" id="UP000515152"/>
    </source>
</evidence>
<dbReference type="Proteomes" id="UP000515152">
    <property type="component" value="Chromosome 16"/>
</dbReference>
<feature type="compositionally biased region" description="Gly residues" evidence="10">
    <location>
        <begin position="44"/>
        <end position="55"/>
    </location>
</feature>
<feature type="compositionally biased region" description="Acidic residues" evidence="10">
    <location>
        <begin position="1022"/>
        <end position="1031"/>
    </location>
</feature>
<feature type="region of interest" description="Disordered" evidence="10">
    <location>
        <begin position="80"/>
        <end position="108"/>
    </location>
</feature>
<feature type="coiled-coil region" evidence="9">
    <location>
        <begin position="504"/>
        <end position="668"/>
    </location>
</feature>
<dbReference type="SUPFAM" id="SSF57997">
    <property type="entry name" value="Tropomyosin"/>
    <property type="match status" value="1"/>
</dbReference>
<protein>
    <submittedName>
        <fullName evidence="12">ELKS/Rab6-interacting/CAST family member 1 isoform X1</fullName>
    </submittedName>
</protein>
<dbReference type="GO" id="GO:0030424">
    <property type="term" value="C:axon"/>
    <property type="evidence" value="ECO:0007669"/>
    <property type="project" value="UniProtKB-SubCell"/>
</dbReference>
<dbReference type="CTD" id="560003"/>
<evidence type="ECO:0000313" key="12">
    <source>
        <dbReference type="RefSeq" id="XP_031438371.1"/>
    </source>
</evidence>
<keyword evidence="5 9" id="KW-0175">Coiled coil</keyword>
<name>A0A6P8GLA7_CLUHA</name>
<dbReference type="GO" id="GO:0007274">
    <property type="term" value="P:neuromuscular synaptic transmission"/>
    <property type="evidence" value="ECO:0007669"/>
    <property type="project" value="TreeGrafter"/>
</dbReference>
<dbReference type="GO" id="GO:0048788">
    <property type="term" value="C:cytoskeleton of presynaptic active zone"/>
    <property type="evidence" value="ECO:0007669"/>
    <property type="project" value="TreeGrafter"/>
</dbReference>
<keyword evidence="2" id="KW-0963">Cytoplasm</keyword>
<dbReference type="GO" id="GO:0048167">
    <property type="term" value="P:regulation of synaptic plasticity"/>
    <property type="evidence" value="ECO:0007669"/>
    <property type="project" value="TreeGrafter"/>
</dbReference>
<accession>A0A6P8GLA7</accession>
<feature type="region of interest" description="Disordered" evidence="10">
    <location>
        <begin position="982"/>
        <end position="1031"/>
    </location>
</feature>
<dbReference type="GeneID" id="105910486"/>
<keyword evidence="7" id="KW-0966">Cell projection</keyword>
<dbReference type="RefSeq" id="XP_031438371.1">
    <property type="nucleotide sequence ID" value="XM_031582511.2"/>
</dbReference>
<feature type="region of interest" description="Disordered" evidence="10">
    <location>
        <begin position="800"/>
        <end position="819"/>
    </location>
</feature>
<evidence type="ECO:0000256" key="7">
    <source>
        <dbReference type="ARBA" id="ARBA00023273"/>
    </source>
</evidence>
<feature type="region of interest" description="Disordered" evidence="10">
    <location>
        <begin position="725"/>
        <end position="749"/>
    </location>
</feature>
<feature type="coiled-coil region" evidence="9">
    <location>
        <begin position="234"/>
        <end position="268"/>
    </location>
</feature>
<feature type="compositionally biased region" description="Low complexity" evidence="10">
    <location>
        <begin position="24"/>
        <end position="34"/>
    </location>
</feature>
<dbReference type="OrthoDB" id="2019763at2759"/>
<dbReference type="SUPFAM" id="SSF90257">
    <property type="entry name" value="Myosin rod fragments"/>
    <property type="match status" value="1"/>
</dbReference>
<evidence type="ECO:0000256" key="4">
    <source>
        <dbReference type="ARBA" id="ARBA00023018"/>
    </source>
</evidence>
<feature type="coiled-coil region" evidence="9">
    <location>
        <begin position="170"/>
        <end position="197"/>
    </location>
</feature>
<evidence type="ECO:0000256" key="10">
    <source>
        <dbReference type="SAM" id="MobiDB-lite"/>
    </source>
</evidence>
<dbReference type="PANTHER" id="PTHR18861">
    <property type="entry name" value="ELKS/RAB6-INTERACTING/CAST PROTEIN"/>
    <property type="match status" value="1"/>
</dbReference>
<evidence type="ECO:0000256" key="2">
    <source>
        <dbReference type="ARBA" id="ARBA00022490"/>
    </source>
</evidence>
<gene>
    <name evidence="12" type="primary">erc1b</name>
</gene>
<keyword evidence="6" id="KW-0206">Cytoskeleton</keyword>
<reference evidence="12" key="1">
    <citation type="submission" date="2025-08" db="UniProtKB">
        <authorList>
            <consortium name="RefSeq"/>
        </authorList>
    </citation>
    <scope>IDENTIFICATION</scope>
</reference>
<evidence type="ECO:0000256" key="9">
    <source>
        <dbReference type="SAM" id="Coils"/>
    </source>
</evidence>
<comment type="subcellular location">
    <subcellularLocation>
        <location evidence="1">Cytoplasm</location>
        <location evidence="1">Cytoskeleton</location>
    </subcellularLocation>
    <subcellularLocation>
        <location evidence="8">Presynapse</location>
    </subcellularLocation>
</comment>
<dbReference type="Gene3D" id="1.10.287.1490">
    <property type="match status" value="1"/>
</dbReference>
<sequence length="1031" mass="116478">MYGSARSVGKPEGNHSGGSGGQSPGRSPRLPRSPRLGHRRTSSSGGGNGMGGGGKTLSMENIQSLNAAYATSSPLYLSDTHTHPDPVSASSSAQSSLTLGGRSGGVSVGVGGRAGGGYGGGRSAGMGSSPNIASDAIAFGDHHVPAASSMASSSSSTVPHSLRQARDNTILELQAQLKEVLRENELLRGEAAAKESKLSSSMNSIKTFWSPELKKERALRKDEMAKITVWKEQYRVMQDEAQHFQMTIQALQDELRIQRDLNQLFQQDGGGVSSGGGGLLSFRPGSGEVEPTEENFLRLHAEHERQAKELFLLRKTVEEMEMRIETQKQTLGARDHSIKKLLEMLQSKAPGAMTTEEDHERTRRLADAQMHAHHLESLLQQRDKEIVTLREELQRRYEGTPESAKTKALQTVIEMKDSKISSLERGLRDMEEEIQMLKSNGALSTEERQEEVKQMEVYRSHSKFMKNKIDQVKQDLSRKDTEMLGLQTKLETMNNQFSDSKQHIEVLKESLTAKEQRAAILQTEVDALRVRLEEKEAMLTKKTKQMQDVSEEKGTLGGEIYDLKDMLDVKERKVNVLQKKIENLQEQLHDKEKQLSSLKERVKSLQTDTSNTDTALTTLEEALAEKERIIERLKEQRDRDEREKMEELDNNKKELKDLKEKITFLQGDLSDRETCLLDLKEHASSLASSGLKKDSKLKTLEIALEQKREECIKMDNQLKRQSEVMQSRSSDLAQSAALEAQSNPELTERIATLEQDVTRHREDAGKAQSEVDRLLEILREMENEKNDKDKKISELERQMKDQSKKVANLKHKEQVEKSRTASLLEEARKREDNITENTQQAKDTLQQKDERIEELEEALRESVQITAEREMVLAQEESARTHAEKQMDDLLCAMEKVKQELESMRMKLASTQQSLTDKEAHLTTLRAERRKHLEEVLEMKQEALLAAISEKDANIALLELSSSKKKKTQDEVAMLKREKDRLVQQLKQQTQNRMKLMADNYEDDHLKASSHSDPTNHKPSPDQDDEEGIWA</sequence>
<evidence type="ECO:0000256" key="6">
    <source>
        <dbReference type="ARBA" id="ARBA00023212"/>
    </source>
</evidence>
<dbReference type="GO" id="GO:0098882">
    <property type="term" value="F:structural constituent of presynaptic active zone"/>
    <property type="evidence" value="ECO:0007669"/>
    <property type="project" value="TreeGrafter"/>
</dbReference>
<dbReference type="Pfam" id="PF10174">
    <property type="entry name" value="Cast"/>
    <property type="match status" value="1"/>
</dbReference>
<feature type="coiled-coil region" evidence="9">
    <location>
        <begin position="413"/>
        <end position="447"/>
    </location>
</feature>
<dbReference type="KEGG" id="char:105910486"/>
<feature type="region of interest" description="Disordered" evidence="10">
    <location>
        <begin position="1"/>
        <end position="58"/>
    </location>
</feature>
<dbReference type="InterPro" id="IPR019323">
    <property type="entry name" value="ELKS/CAST"/>
</dbReference>
<evidence type="ECO:0000256" key="1">
    <source>
        <dbReference type="ARBA" id="ARBA00004245"/>
    </source>
</evidence>
<evidence type="ECO:0000256" key="3">
    <source>
        <dbReference type="ARBA" id="ARBA00022553"/>
    </source>
</evidence>